<evidence type="ECO:0000313" key="2">
    <source>
        <dbReference type="Proteomes" id="UP000092444"/>
    </source>
</evidence>
<accession>A0A1B0G8Y5</accession>
<dbReference type="EMBL" id="CCAG010022110">
    <property type="status" value="NOT_ANNOTATED_CDS"/>
    <property type="molecule type" value="Genomic_DNA"/>
</dbReference>
<name>A0A1B0G8Y5_GLOMM</name>
<keyword evidence="2" id="KW-1185">Reference proteome</keyword>
<dbReference type="Proteomes" id="UP000092444">
    <property type="component" value="Unassembled WGS sequence"/>
</dbReference>
<evidence type="ECO:0000313" key="1">
    <source>
        <dbReference type="EnsemblMetazoa" id="GMOY009772-PA"/>
    </source>
</evidence>
<reference evidence="1" key="1">
    <citation type="submission" date="2020-05" db="UniProtKB">
        <authorList>
            <consortium name="EnsemblMetazoa"/>
        </authorList>
    </citation>
    <scope>IDENTIFICATION</scope>
    <source>
        <strain evidence="1">Yale</strain>
    </source>
</reference>
<protein>
    <submittedName>
        <fullName evidence="1">Uncharacterized protein</fullName>
    </submittedName>
</protein>
<sequence>MSNRCISVRLPVSLSVSVHVFTCFPYSKLIETCSSFCPFVVVFLYSFNSELIEACPSVALFVFLPVNILGKNISTSCAYICTENCPT</sequence>
<dbReference type="VEuPathDB" id="VectorBase:GMOY009772"/>
<organism evidence="1 2">
    <name type="scientific">Glossina morsitans morsitans</name>
    <name type="common">Savannah tsetse fly</name>
    <dbReference type="NCBI Taxonomy" id="37546"/>
    <lineage>
        <taxon>Eukaryota</taxon>
        <taxon>Metazoa</taxon>
        <taxon>Ecdysozoa</taxon>
        <taxon>Arthropoda</taxon>
        <taxon>Hexapoda</taxon>
        <taxon>Insecta</taxon>
        <taxon>Pterygota</taxon>
        <taxon>Neoptera</taxon>
        <taxon>Endopterygota</taxon>
        <taxon>Diptera</taxon>
        <taxon>Brachycera</taxon>
        <taxon>Muscomorpha</taxon>
        <taxon>Hippoboscoidea</taxon>
        <taxon>Glossinidae</taxon>
        <taxon>Glossina</taxon>
    </lineage>
</organism>
<dbReference type="EnsemblMetazoa" id="GMOY009772-RA">
    <property type="protein sequence ID" value="GMOY009772-PA"/>
    <property type="gene ID" value="GMOY009772"/>
</dbReference>
<dbReference type="AlphaFoldDB" id="A0A1B0G8Y5"/>
<proteinExistence type="predicted"/>